<evidence type="ECO:0000256" key="4">
    <source>
        <dbReference type="ARBA" id="ARBA00022801"/>
    </source>
</evidence>
<dbReference type="Proteomes" id="UP000051330">
    <property type="component" value="Unassembled WGS sequence"/>
</dbReference>
<keyword evidence="4 6" id="KW-0378">Hydrolase</keyword>
<keyword evidence="9" id="KW-1185">Reference proteome</keyword>
<comment type="similarity">
    <text evidence="2 6">Belongs to the glycosyl hydrolase 27 family.</text>
</comment>
<dbReference type="AlphaFoldDB" id="A0A0R1N360"/>
<feature type="domain" description="Alpha galactosidase C-terminal" evidence="7">
    <location>
        <begin position="422"/>
        <end position="503"/>
    </location>
</feature>
<evidence type="ECO:0000256" key="1">
    <source>
        <dbReference type="ARBA" id="ARBA00006202"/>
    </source>
</evidence>
<dbReference type="Gene3D" id="3.20.20.70">
    <property type="entry name" value="Aldolase class I"/>
    <property type="match status" value="2"/>
</dbReference>
<dbReference type="InterPro" id="IPR000111">
    <property type="entry name" value="Glyco_hydro_27/36_CS"/>
</dbReference>
<dbReference type="Gene3D" id="2.60.40.1180">
    <property type="entry name" value="Golgi alpha-mannosidase II"/>
    <property type="match status" value="1"/>
</dbReference>
<evidence type="ECO:0000313" key="9">
    <source>
        <dbReference type="Proteomes" id="UP000051330"/>
    </source>
</evidence>
<organism evidence="8 9">
    <name type="scientific">Schleiferilactobacillus perolens DSM 12744</name>
    <dbReference type="NCBI Taxonomy" id="1423792"/>
    <lineage>
        <taxon>Bacteria</taxon>
        <taxon>Bacillati</taxon>
        <taxon>Bacillota</taxon>
        <taxon>Bacilli</taxon>
        <taxon>Lactobacillales</taxon>
        <taxon>Lactobacillaceae</taxon>
        <taxon>Schleiferilactobacillus</taxon>
    </lineage>
</organism>
<dbReference type="PRINTS" id="PR00740">
    <property type="entry name" value="GLHYDRLASE27"/>
</dbReference>
<gene>
    <name evidence="8" type="ORF">FD09_GL000291</name>
</gene>
<protein>
    <recommendedName>
        <fullName evidence="6">Alpha-galactosidase</fullName>
        <ecNumber evidence="6">3.2.1.22</ecNumber>
    </recommendedName>
    <alternativeName>
        <fullName evidence="6">Melibiase</fullName>
    </alternativeName>
</protein>
<dbReference type="InterPro" id="IPR041233">
    <property type="entry name" value="Melibiase_C"/>
</dbReference>
<evidence type="ECO:0000313" key="8">
    <source>
        <dbReference type="EMBL" id="KRL14638.1"/>
    </source>
</evidence>
<evidence type="ECO:0000256" key="5">
    <source>
        <dbReference type="ARBA" id="ARBA00023295"/>
    </source>
</evidence>
<dbReference type="Pfam" id="PF16499">
    <property type="entry name" value="Melibiase_2"/>
    <property type="match status" value="2"/>
</dbReference>
<dbReference type="PROSITE" id="PS00512">
    <property type="entry name" value="ALPHA_GALACTOSIDASE"/>
    <property type="match status" value="1"/>
</dbReference>
<name>A0A0R1N360_9LACO</name>
<dbReference type="Pfam" id="PF17801">
    <property type="entry name" value="Melibiase_C"/>
    <property type="match status" value="1"/>
</dbReference>
<sequence length="505" mass="56298">MGWSSWNHFRQNINETVILESAQAMHKSGLAAAGYQYVNLDDCWQSSDRDEQGNLQFDLSNFPHGRQMIDQIHDLDLKVGLYSSCGPLTCEDMPASYGHEKRDAVTFTKLGIDFLKYDYCHVVDLTTDEKLLNDAPDIIAVTLFNTVTDETLNLPLGTAALTGAVQRAVQADGTLAISGLANAAGQLTFDTAGIAPGQYVLTVVYRKTHSQNRKLLVADTGDNEYVLHFPRSSGWSASGRVQVLITLTAGTKYIQLHNPIRDRRTDAILRYRTMANALNQAQASSQRETPFVYSVCEHGRNRPWEWAPAFAGAYRIHEDIRNNWDSVRDCYEKLLSVRALATEGSYADPDMLEVGNGALTPAENMTHFTLWAFLSAPLVLGNDIRDQTGDWLPVVTNEKVIAVNQSAPFLPADLIDLDADNDQVDVLAKYLSNGRAALCFFNKSDFPEEYTFAWEQLPDTIHDIAYAYTDQTITPLWPDQKYLIQDGQITMTLPAHGVSAFQLEK</sequence>
<dbReference type="SUPFAM" id="SSF51011">
    <property type="entry name" value="Glycosyl hydrolase domain"/>
    <property type="match status" value="1"/>
</dbReference>
<dbReference type="PANTHER" id="PTHR11452">
    <property type="entry name" value="ALPHA-GALACTOSIDASE/ALPHA-N-ACETYLGALACTOSAMINIDASE"/>
    <property type="match status" value="1"/>
</dbReference>
<accession>A0A0R1N360</accession>
<comment type="catalytic activity">
    <reaction evidence="6">
        <text>Hydrolysis of terminal, non-reducing alpha-D-galactose residues in alpha-D-galactosides, including galactose oligosaccharides, galactomannans and galactolipids.</text>
        <dbReference type="EC" id="3.2.1.22"/>
    </reaction>
</comment>
<dbReference type="PATRIC" id="fig|1423792.3.peg.296"/>
<keyword evidence="5 6" id="KW-0326">Glycosidase</keyword>
<dbReference type="EC" id="3.2.1.22" evidence="6"/>
<dbReference type="STRING" id="1423792.FD09_GL000291"/>
<comment type="caution">
    <text evidence="8">The sequence shown here is derived from an EMBL/GenBank/DDBJ whole genome shotgun (WGS) entry which is preliminary data.</text>
</comment>
<evidence type="ECO:0000256" key="2">
    <source>
        <dbReference type="ARBA" id="ARBA00009743"/>
    </source>
</evidence>
<evidence type="ECO:0000256" key="6">
    <source>
        <dbReference type="RuleBase" id="RU361168"/>
    </source>
</evidence>
<dbReference type="InterPro" id="IPR013780">
    <property type="entry name" value="Glyco_hydro_b"/>
</dbReference>
<reference evidence="8 9" key="1">
    <citation type="journal article" date="2015" name="Genome Announc.">
        <title>Expanding the biotechnology potential of lactobacilli through comparative genomics of 213 strains and associated genera.</title>
        <authorList>
            <person name="Sun Z."/>
            <person name="Harris H.M."/>
            <person name="McCann A."/>
            <person name="Guo C."/>
            <person name="Argimon S."/>
            <person name="Zhang W."/>
            <person name="Yang X."/>
            <person name="Jeffery I.B."/>
            <person name="Cooney J.C."/>
            <person name="Kagawa T.F."/>
            <person name="Liu W."/>
            <person name="Song Y."/>
            <person name="Salvetti E."/>
            <person name="Wrobel A."/>
            <person name="Rasinkangas P."/>
            <person name="Parkhill J."/>
            <person name="Rea M.C."/>
            <person name="O'Sullivan O."/>
            <person name="Ritari J."/>
            <person name="Douillard F.P."/>
            <person name="Paul Ross R."/>
            <person name="Yang R."/>
            <person name="Briner A.E."/>
            <person name="Felis G.E."/>
            <person name="de Vos W.M."/>
            <person name="Barrangou R."/>
            <person name="Klaenhammer T.R."/>
            <person name="Caufield P.W."/>
            <person name="Cui Y."/>
            <person name="Zhang H."/>
            <person name="O'Toole P.W."/>
        </authorList>
    </citation>
    <scope>NUCLEOTIDE SEQUENCE [LARGE SCALE GENOMIC DNA]</scope>
    <source>
        <strain evidence="8 9">DSM 12744</strain>
    </source>
</reference>
<dbReference type="InterPro" id="IPR013785">
    <property type="entry name" value="Aldolase_TIM"/>
</dbReference>
<keyword evidence="6" id="KW-1015">Disulfide bond</keyword>
<dbReference type="SUPFAM" id="SSF51445">
    <property type="entry name" value="(Trans)glycosidases"/>
    <property type="match status" value="2"/>
</dbReference>
<keyword evidence="3" id="KW-0732">Signal</keyword>
<comment type="similarity">
    <text evidence="1">Belongs to the glycosyl hydrolase 36 family.</text>
</comment>
<dbReference type="GO" id="GO:0004557">
    <property type="term" value="F:alpha-galactosidase activity"/>
    <property type="evidence" value="ECO:0007669"/>
    <property type="project" value="UniProtKB-EC"/>
</dbReference>
<dbReference type="CDD" id="cd14792">
    <property type="entry name" value="GH27"/>
    <property type="match status" value="1"/>
</dbReference>
<evidence type="ECO:0000259" key="7">
    <source>
        <dbReference type="Pfam" id="PF17801"/>
    </source>
</evidence>
<dbReference type="InterPro" id="IPR017853">
    <property type="entry name" value="GH"/>
</dbReference>
<proteinExistence type="inferred from homology"/>
<evidence type="ECO:0000256" key="3">
    <source>
        <dbReference type="ARBA" id="ARBA00022729"/>
    </source>
</evidence>
<dbReference type="GO" id="GO:0005975">
    <property type="term" value="P:carbohydrate metabolic process"/>
    <property type="evidence" value="ECO:0007669"/>
    <property type="project" value="InterPro"/>
</dbReference>
<dbReference type="PANTHER" id="PTHR11452:SF75">
    <property type="entry name" value="ALPHA-GALACTOSIDASE MEL1"/>
    <property type="match status" value="1"/>
</dbReference>
<dbReference type="EMBL" id="AZEC01000001">
    <property type="protein sequence ID" value="KRL14638.1"/>
    <property type="molecule type" value="Genomic_DNA"/>
</dbReference>
<dbReference type="InterPro" id="IPR002241">
    <property type="entry name" value="Glyco_hydro_27"/>
</dbReference>